<dbReference type="EMBL" id="LT629740">
    <property type="protein sequence ID" value="SDT68866.1"/>
    <property type="molecule type" value="Genomic_DNA"/>
</dbReference>
<dbReference type="SUPFAM" id="SSF48179">
    <property type="entry name" value="6-phosphogluconate dehydrogenase C-terminal domain-like"/>
    <property type="match status" value="1"/>
</dbReference>
<accession>A0A1H2CFK0</accession>
<dbReference type="Pfam" id="PF14833">
    <property type="entry name" value="NAD_binding_11"/>
    <property type="match status" value="1"/>
</dbReference>
<keyword evidence="1" id="KW-0560">Oxidoreductase</keyword>
<dbReference type="InterPro" id="IPR006115">
    <property type="entry name" value="6PGDH_NADP-bd"/>
</dbReference>
<dbReference type="PANTHER" id="PTHR43580">
    <property type="entry name" value="OXIDOREDUCTASE GLYR1-RELATED"/>
    <property type="match status" value="1"/>
</dbReference>
<dbReference type="STRING" id="652787.SAMN05216490_4955"/>
<evidence type="ECO:0000256" key="3">
    <source>
        <dbReference type="PIRSR" id="PIRSR000103-1"/>
    </source>
</evidence>
<feature type="domain" description="3-hydroxyisobutyrate dehydrogenase-like NAD-binding" evidence="5">
    <location>
        <begin position="164"/>
        <end position="283"/>
    </location>
</feature>
<dbReference type="GO" id="GO:0016054">
    <property type="term" value="P:organic acid catabolic process"/>
    <property type="evidence" value="ECO:0007669"/>
    <property type="project" value="UniProtKB-ARBA"/>
</dbReference>
<dbReference type="Pfam" id="PF03446">
    <property type="entry name" value="NAD_binding_2"/>
    <property type="match status" value="1"/>
</dbReference>
<feature type="active site" evidence="3">
    <location>
        <position position="170"/>
    </location>
</feature>
<name>A0A1H2CFK0_MUCMA</name>
<dbReference type="Gene3D" id="1.10.1040.10">
    <property type="entry name" value="N-(1-d-carboxylethyl)-l-norvaline Dehydrogenase, domain 2"/>
    <property type="match status" value="1"/>
</dbReference>
<evidence type="ECO:0000256" key="2">
    <source>
        <dbReference type="ARBA" id="ARBA00023027"/>
    </source>
</evidence>
<evidence type="ECO:0000256" key="1">
    <source>
        <dbReference type="ARBA" id="ARBA00023002"/>
    </source>
</evidence>
<dbReference type="Proteomes" id="UP000199679">
    <property type="component" value="Chromosome I"/>
</dbReference>
<reference evidence="6 7" key="1">
    <citation type="submission" date="2016-10" db="EMBL/GenBank/DDBJ databases">
        <authorList>
            <person name="de Groot N.N."/>
        </authorList>
    </citation>
    <scope>NUCLEOTIDE SEQUENCE [LARGE SCALE GENOMIC DNA]</scope>
    <source>
        <strain evidence="6 7">MP1X4</strain>
    </source>
</reference>
<dbReference type="InterPro" id="IPR051265">
    <property type="entry name" value="HIBADH-related_NP60_sf"/>
</dbReference>
<evidence type="ECO:0000313" key="6">
    <source>
        <dbReference type="EMBL" id="SDT68866.1"/>
    </source>
</evidence>
<gene>
    <name evidence="6" type="ORF">SAMN05216490_4955</name>
</gene>
<dbReference type="InterPro" id="IPR008927">
    <property type="entry name" value="6-PGluconate_DH-like_C_sf"/>
</dbReference>
<protein>
    <submittedName>
        <fullName evidence="6">3-hydroxyisobutyrate dehydrogenase/glyoxylate/succinic semialdehyde reductase</fullName>
    </submittedName>
</protein>
<dbReference type="GO" id="GO:0051287">
    <property type="term" value="F:NAD binding"/>
    <property type="evidence" value="ECO:0007669"/>
    <property type="project" value="InterPro"/>
</dbReference>
<dbReference type="InterPro" id="IPR036291">
    <property type="entry name" value="NAD(P)-bd_dom_sf"/>
</dbReference>
<feature type="domain" description="6-phosphogluconate dehydrogenase NADP-binding" evidence="4">
    <location>
        <begin position="3"/>
        <end position="161"/>
    </location>
</feature>
<dbReference type="Gene3D" id="3.40.50.720">
    <property type="entry name" value="NAD(P)-binding Rossmann-like Domain"/>
    <property type="match status" value="1"/>
</dbReference>
<dbReference type="InterPro" id="IPR013328">
    <property type="entry name" value="6PGD_dom2"/>
</dbReference>
<dbReference type="GO" id="GO:0050661">
    <property type="term" value="F:NADP binding"/>
    <property type="evidence" value="ECO:0007669"/>
    <property type="project" value="InterPro"/>
</dbReference>
<dbReference type="PIRSF" id="PIRSF000103">
    <property type="entry name" value="HIBADH"/>
    <property type="match status" value="1"/>
</dbReference>
<dbReference type="InterPro" id="IPR029154">
    <property type="entry name" value="HIBADH-like_NADP-bd"/>
</dbReference>
<dbReference type="AlphaFoldDB" id="A0A1H2CFK0"/>
<evidence type="ECO:0000259" key="4">
    <source>
        <dbReference type="Pfam" id="PF03446"/>
    </source>
</evidence>
<keyword evidence="7" id="KW-1185">Reference proteome</keyword>
<dbReference type="GO" id="GO:0016491">
    <property type="term" value="F:oxidoreductase activity"/>
    <property type="evidence" value="ECO:0007669"/>
    <property type="project" value="UniProtKB-KW"/>
</dbReference>
<dbReference type="OrthoDB" id="9786703at2"/>
<keyword evidence="2" id="KW-0520">NAD</keyword>
<proteinExistence type="predicted"/>
<dbReference type="InterPro" id="IPR002204">
    <property type="entry name" value="3-OH-isobutyrate_DH-rel_CS"/>
</dbReference>
<evidence type="ECO:0000259" key="5">
    <source>
        <dbReference type="Pfam" id="PF14833"/>
    </source>
</evidence>
<sequence>MNVTFIGLGIMGQRMARHLLNHQFCLTVYNRSPEPARQLAEQGARMAASLAEAVQEADIVFTMLASPEAVEQVALGEEGFLPHMRSGALWTDCSTVNPSFSRMAHQAAGQHQVHFVDAPVSGSKPQAESAELVFFVGGATSDVEQVIPLLKVMSKKIVHVGEIGQGTSLKMLVNALLAQSMVLFSEVLHLGEKMGLSRDFLLDTLPGLPVSPPFIQAKAEKIRQQDYAPQFPMELMYKDLHLAALTAYEHRQPLFLANLAKDLYAQAIQAGLGREDFSAVHKWMGGEGTDGKAASSPSSITGAELKVTGEFQLNTLS</sequence>
<dbReference type="PROSITE" id="PS00895">
    <property type="entry name" value="3_HYDROXYISOBUT_DH"/>
    <property type="match status" value="1"/>
</dbReference>
<organism evidence="6 7">
    <name type="scientific">Mucilaginibacter mallensis</name>
    <dbReference type="NCBI Taxonomy" id="652787"/>
    <lineage>
        <taxon>Bacteria</taxon>
        <taxon>Pseudomonadati</taxon>
        <taxon>Bacteroidota</taxon>
        <taxon>Sphingobacteriia</taxon>
        <taxon>Sphingobacteriales</taxon>
        <taxon>Sphingobacteriaceae</taxon>
        <taxon>Mucilaginibacter</taxon>
    </lineage>
</organism>
<dbReference type="RefSeq" id="WP_091379705.1">
    <property type="nucleotide sequence ID" value="NZ_LT629740.1"/>
</dbReference>
<evidence type="ECO:0000313" key="7">
    <source>
        <dbReference type="Proteomes" id="UP000199679"/>
    </source>
</evidence>
<dbReference type="PANTHER" id="PTHR43580:SF2">
    <property type="entry name" value="CYTOKINE-LIKE NUCLEAR FACTOR N-PAC"/>
    <property type="match status" value="1"/>
</dbReference>
<dbReference type="InterPro" id="IPR015815">
    <property type="entry name" value="HIBADH-related"/>
</dbReference>
<dbReference type="SUPFAM" id="SSF51735">
    <property type="entry name" value="NAD(P)-binding Rossmann-fold domains"/>
    <property type="match status" value="1"/>
</dbReference>